<protein>
    <submittedName>
        <fullName evidence="5">FHA domain-containing protein</fullName>
    </submittedName>
</protein>
<dbReference type="Gene3D" id="2.60.200.20">
    <property type="match status" value="1"/>
</dbReference>
<reference evidence="3" key="1">
    <citation type="submission" date="2022-10" db="EMBL/GenBank/DDBJ databases">
        <authorList>
            <person name="Chen Y."/>
            <person name="Dougan E. K."/>
            <person name="Chan C."/>
            <person name="Rhodes N."/>
            <person name="Thang M."/>
        </authorList>
    </citation>
    <scope>NUCLEOTIDE SEQUENCE</scope>
</reference>
<evidence type="ECO:0000259" key="2">
    <source>
        <dbReference type="PROSITE" id="PS50006"/>
    </source>
</evidence>
<dbReference type="SUPFAM" id="SSF49879">
    <property type="entry name" value="SMAD/FHA domain"/>
    <property type="match status" value="1"/>
</dbReference>
<evidence type="ECO:0000313" key="4">
    <source>
        <dbReference type="EMBL" id="CAL1153519.1"/>
    </source>
</evidence>
<comment type="caution">
    <text evidence="3">The sequence shown here is derived from an EMBL/GenBank/DDBJ whole genome shotgun (WGS) entry which is preliminary data.</text>
</comment>
<organism evidence="3">
    <name type="scientific">Cladocopium goreaui</name>
    <dbReference type="NCBI Taxonomy" id="2562237"/>
    <lineage>
        <taxon>Eukaryota</taxon>
        <taxon>Sar</taxon>
        <taxon>Alveolata</taxon>
        <taxon>Dinophyceae</taxon>
        <taxon>Suessiales</taxon>
        <taxon>Symbiodiniaceae</taxon>
        <taxon>Cladocopium</taxon>
    </lineage>
</organism>
<evidence type="ECO:0000313" key="3">
    <source>
        <dbReference type="EMBL" id="CAI4000144.1"/>
    </source>
</evidence>
<accession>A0A9P1G3Z6</accession>
<dbReference type="EMBL" id="CAMXCT010002745">
    <property type="protein sequence ID" value="CAI4000144.1"/>
    <property type="molecule type" value="Genomic_DNA"/>
</dbReference>
<evidence type="ECO:0000313" key="6">
    <source>
        <dbReference type="Proteomes" id="UP001152797"/>
    </source>
</evidence>
<proteinExistence type="predicted"/>
<dbReference type="InterPro" id="IPR000253">
    <property type="entry name" value="FHA_dom"/>
</dbReference>
<feature type="domain" description="FHA" evidence="2">
    <location>
        <begin position="216"/>
        <end position="270"/>
    </location>
</feature>
<sequence length="467" mass="52691">MANDEIFATAEVQEVQPPTAQELRLMFKAFADAKDRWKIDGATMKGYYLHSESGYLYIWHQATGVLYEHLQSTGQCQAVWSSAVPQLNAEIWTVLPLPPTDPASMQATSVSGELPNIDVFINLTVAHEANKQIPKDLLQDAVEDFSIRWELRPQEAKKIGRLPPAGQCFALQNFRGSKDQRSVAEALEDFINELKREDPPPWGNSACTLRVESTGAIIGRCCPDLDALCRDDPLERLAQAHCKIRSEKDRFFLCDMETSQEGTSLDGYEVNSQWVGPLKTGSLIVCGPLRIKIQLSEMAKDTPLDASIMRQMSLKRPFGESDDEDDPESEWRRKVFQRTDEDGKLEVRRRNEQYKDRAEERRKRHSDSGAAIDTLVNKFEKIVEAERVAAEVEAQRVEMPAQEDQREACMNVDGSFVGSVNLERAGIGFHSSMSAELIPNVLDPKALSRQDSSKLKMQMRFKQAHES</sequence>
<dbReference type="CDD" id="cd00060">
    <property type="entry name" value="FHA"/>
    <property type="match status" value="1"/>
</dbReference>
<feature type="region of interest" description="Disordered" evidence="1">
    <location>
        <begin position="313"/>
        <end position="333"/>
    </location>
</feature>
<dbReference type="EMBL" id="CAMXCT030002745">
    <property type="protein sequence ID" value="CAL4787456.1"/>
    <property type="molecule type" value="Genomic_DNA"/>
</dbReference>
<dbReference type="OrthoDB" id="443457at2759"/>
<dbReference type="EMBL" id="CAMXCT020002745">
    <property type="protein sequence ID" value="CAL1153519.1"/>
    <property type="molecule type" value="Genomic_DNA"/>
</dbReference>
<reference evidence="4" key="2">
    <citation type="submission" date="2024-04" db="EMBL/GenBank/DDBJ databases">
        <authorList>
            <person name="Chen Y."/>
            <person name="Shah S."/>
            <person name="Dougan E. K."/>
            <person name="Thang M."/>
            <person name="Chan C."/>
        </authorList>
    </citation>
    <scope>NUCLEOTIDE SEQUENCE [LARGE SCALE GENOMIC DNA]</scope>
</reference>
<dbReference type="AlphaFoldDB" id="A0A9P1G3Z6"/>
<evidence type="ECO:0000313" key="5">
    <source>
        <dbReference type="EMBL" id="CAL4787456.1"/>
    </source>
</evidence>
<evidence type="ECO:0000256" key="1">
    <source>
        <dbReference type="SAM" id="MobiDB-lite"/>
    </source>
</evidence>
<dbReference type="InterPro" id="IPR008984">
    <property type="entry name" value="SMAD_FHA_dom_sf"/>
</dbReference>
<dbReference type="Proteomes" id="UP001152797">
    <property type="component" value="Unassembled WGS sequence"/>
</dbReference>
<dbReference type="PROSITE" id="PS50006">
    <property type="entry name" value="FHA_DOMAIN"/>
    <property type="match status" value="1"/>
</dbReference>
<gene>
    <name evidence="3" type="ORF">C1SCF055_LOCUS26286</name>
</gene>
<keyword evidence="6" id="KW-1185">Reference proteome</keyword>
<name>A0A9P1G3Z6_9DINO</name>